<protein>
    <recommendedName>
        <fullName evidence="8">MAPEG family protein</fullName>
    </recommendedName>
</protein>
<proteinExistence type="predicted"/>
<dbReference type="InterPro" id="IPR023352">
    <property type="entry name" value="MAPEG-like_dom_sf"/>
</dbReference>
<dbReference type="EMBL" id="BSNM01000002">
    <property type="protein sequence ID" value="GLQ29631.1"/>
    <property type="molecule type" value="Genomic_DNA"/>
</dbReference>
<keyword evidence="2 5" id="KW-0812">Transmembrane</keyword>
<dbReference type="GO" id="GO:0016020">
    <property type="term" value="C:membrane"/>
    <property type="evidence" value="ECO:0007669"/>
    <property type="project" value="UniProtKB-SubCell"/>
</dbReference>
<comment type="caution">
    <text evidence="6">The sequence shown here is derived from an EMBL/GenBank/DDBJ whole genome shotgun (WGS) entry which is preliminary data.</text>
</comment>
<sequence>MILTTSTSIFYPAFAMFLLTMLCLLSLGMSRLGAIKLGKVKISFYRTYNQGTEPERLHLLSRHVHNHFEVPPLFYAGVLIAYVTNSATDTAVAFAWAFVITRLIHSAIHLTINNVTYRFLAFGAGLISVTGLWVTVFLNVI</sequence>
<keyword evidence="7" id="KW-1185">Reference proteome</keyword>
<evidence type="ECO:0000313" key="6">
    <source>
        <dbReference type="EMBL" id="GLQ29631.1"/>
    </source>
</evidence>
<feature type="transmembrane region" description="Helical" evidence="5">
    <location>
        <begin position="73"/>
        <end position="99"/>
    </location>
</feature>
<dbReference type="RefSeq" id="WP_284377501.1">
    <property type="nucleotide sequence ID" value="NZ_BSNM01000002.1"/>
</dbReference>
<evidence type="ECO:0000256" key="3">
    <source>
        <dbReference type="ARBA" id="ARBA00022989"/>
    </source>
</evidence>
<name>A0AA37S5G0_9GAMM</name>
<comment type="subcellular location">
    <subcellularLocation>
        <location evidence="1">Membrane</location>
    </subcellularLocation>
</comment>
<keyword evidence="4 5" id="KW-0472">Membrane</keyword>
<keyword evidence="3 5" id="KW-1133">Transmembrane helix</keyword>
<dbReference type="SUPFAM" id="SSF161084">
    <property type="entry name" value="MAPEG domain-like"/>
    <property type="match status" value="1"/>
</dbReference>
<evidence type="ECO:0000256" key="5">
    <source>
        <dbReference type="SAM" id="Phobius"/>
    </source>
</evidence>
<reference evidence="6" key="2">
    <citation type="submission" date="2023-01" db="EMBL/GenBank/DDBJ databases">
        <title>Draft genome sequence of Litoribrevibacter albus strain NBRC 110071.</title>
        <authorList>
            <person name="Sun Q."/>
            <person name="Mori K."/>
        </authorList>
    </citation>
    <scope>NUCLEOTIDE SEQUENCE</scope>
    <source>
        <strain evidence="6">NBRC 110071</strain>
    </source>
</reference>
<dbReference type="AlphaFoldDB" id="A0AA37S5G0"/>
<gene>
    <name evidence="6" type="ORF">GCM10007876_01090</name>
</gene>
<evidence type="ECO:0000256" key="4">
    <source>
        <dbReference type="ARBA" id="ARBA00023136"/>
    </source>
</evidence>
<accession>A0AA37S5G0</accession>
<dbReference type="Pfam" id="PF01124">
    <property type="entry name" value="MAPEG"/>
    <property type="match status" value="1"/>
</dbReference>
<evidence type="ECO:0008006" key="8">
    <source>
        <dbReference type="Google" id="ProtNLM"/>
    </source>
</evidence>
<evidence type="ECO:0000313" key="7">
    <source>
        <dbReference type="Proteomes" id="UP001161389"/>
    </source>
</evidence>
<reference evidence="6" key="1">
    <citation type="journal article" date="2014" name="Int. J. Syst. Evol. Microbiol.">
        <title>Complete genome sequence of Corynebacterium casei LMG S-19264T (=DSM 44701T), isolated from a smear-ripened cheese.</title>
        <authorList>
            <consortium name="US DOE Joint Genome Institute (JGI-PGF)"/>
            <person name="Walter F."/>
            <person name="Albersmeier A."/>
            <person name="Kalinowski J."/>
            <person name="Ruckert C."/>
        </authorList>
    </citation>
    <scope>NUCLEOTIDE SEQUENCE</scope>
    <source>
        <strain evidence="6">NBRC 110071</strain>
    </source>
</reference>
<dbReference type="Proteomes" id="UP001161389">
    <property type="component" value="Unassembled WGS sequence"/>
</dbReference>
<feature type="transmembrane region" description="Helical" evidence="5">
    <location>
        <begin position="119"/>
        <end position="140"/>
    </location>
</feature>
<dbReference type="InterPro" id="IPR001129">
    <property type="entry name" value="Membr-assoc_MAPEG"/>
</dbReference>
<feature type="transmembrane region" description="Helical" evidence="5">
    <location>
        <begin position="9"/>
        <end position="29"/>
    </location>
</feature>
<evidence type="ECO:0000256" key="2">
    <source>
        <dbReference type="ARBA" id="ARBA00022692"/>
    </source>
</evidence>
<dbReference type="Gene3D" id="1.20.120.550">
    <property type="entry name" value="Membrane associated eicosanoid/glutathione metabolism-like domain"/>
    <property type="match status" value="1"/>
</dbReference>
<evidence type="ECO:0000256" key="1">
    <source>
        <dbReference type="ARBA" id="ARBA00004370"/>
    </source>
</evidence>
<organism evidence="6 7">
    <name type="scientific">Litoribrevibacter albus</name>
    <dbReference type="NCBI Taxonomy" id="1473156"/>
    <lineage>
        <taxon>Bacteria</taxon>
        <taxon>Pseudomonadati</taxon>
        <taxon>Pseudomonadota</taxon>
        <taxon>Gammaproteobacteria</taxon>
        <taxon>Oceanospirillales</taxon>
        <taxon>Oceanospirillaceae</taxon>
        <taxon>Litoribrevibacter</taxon>
    </lineage>
</organism>